<proteinExistence type="predicted"/>
<keyword evidence="2" id="KW-1185">Reference proteome</keyword>
<accession>A0A9D4IUL4</accession>
<name>A0A9D4IUL4_DREPO</name>
<dbReference type="Proteomes" id="UP000828390">
    <property type="component" value="Unassembled WGS sequence"/>
</dbReference>
<comment type="caution">
    <text evidence="1">The sequence shown here is derived from an EMBL/GenBank/DDBJ whole genome shotgun (WGS) entry which is preliminary data.</text>
</comment>
<reference evidence="1" key="2">
    <citation type="submission" date="2020-11" db="EMBL/GenBank/DDBJ databases">
        <authorList>
            <person name="McCartney M.A."/>
            <person name="Auch B."/>
            <person name="Kono T."/>
            <person name="Mallez S."/>
            <person name="Becker A."/>
            <person name="Gohl D.M."/>
            <person name="Silverstein K.A.T."/>
            <person name="Koren S."/>
            <person name="Bechman K.B."/>
            <person name="Herman A."/>
            <person name="Abrahante J.E."/>
            <person name="Garbe J."/>
        </authorList>
    </citation>
    <scope>NUCLEOTIDE SEQUENCE</scope>
    <source>
        <strain evidence="1">Duluth1</strain>
        <tissue evidence="1">Whole animal</tissue>
    </source>
</reference>
<evidence type="ECO:0000313" key="1">
    <source>
        <dbReference type="EMBL" id="KAH3787325.1"/>
    </source>
</evidence>
<evidence type="ECO:0000313" key="2">
    <source>
        <dbReference type="Proteomes" id="UP000828390"/>
    </source>
</evidence>
<protein>
    <submittedName>
        <fullName evidence="1">Uncharacterized protein</fullName>
    </submittedName>
</protein>
<dbReference type="AlphaFoldDB" id="A0A9D4IUL4"/>
<sequence>MSESPTQSPLPQGAQDFNYDFWDQLSSQPEPEAKHSEAEFDASQDLFEVLENKGYLFVLFWCLIKIYFIHDPVT</sequence>
<dbReference type="EMBL" id="JAIWYP010000008">
    <property type="protein sequence ID" value="KAH3787325.1"/>
    <property type="molecule type" value="Genomic_DNA"/>
</dbReference>
<organism evidence="1 2">
    <name type="scientific">Dreissena polymorpha</name>
    <name type="common">Zebra mussel</name>
    <name type="synonym">Mytilus polymorpha</name>
    <dbReference type="NCBI Taxonomy" id="45954"/>
    <lineage>
        <taxon>Eukaryota</taxon>
        <taxon>Metazoa</taxon>
        <taxon>Spiralia</taxon>
        <taxon>Lophotrochozoa</taxon>
        <taxon>Mollusca</taxon>
        <taxon>Bivalvia</taxon>
        <taxon>Autobranchia</taxon>
        <taxon>Heteroconchia</taxon>
        <taxon>Euheterodonta</taxon>
        <taxon>Imparidentia</taxon>
        <taxon>Neoheterodontei</taxon>
        <taxon>Myida</taxon>
        <taxon>Dreissenoidea</taxon>
        <taxon>Dreissenidae</taxon>
        <taxon>Dreissena</taxon>
    </lineage>
</organism>
<gene>
    <name evidence="1" type="ORF">DPMN_165447</name>
</gene>
<reference evidence="1" key="1">
    <citation type="journal article" date="2019" name="bioRxiv">
        <title>The Genome of the Zebra Mussel, Dreissena polymorpha: A Resource for Invasive Species Research.</title>
        <authorList>
            <person name="McCartney M.A."/>
            <person name="Auch B."/>
            <person name="Kono T."/>
            <person name="Mallez S."/>
            <person name="Zhang Y."/>
            <person name="Obille A."/>
            <person name="Becker A."/>
            <person name="Abrahante J.E."/>
            <person name="Garbe J."/>
            <person name="Badalamenti J.P."/>
            <person name="Herman A."/>
            <person name="Mangelson H."/>
            <person name="Liachko I."/>
            <person name="Sullivan S."/>
            <person name="Sone E.D."/>
            <person name="Koren S."/>
            <person name="Silverstein K.A.T."/>
            <person name="Beckman K.B."/>
            <person name="Gohl D.M."/>
        </authorList>
    </citation>
    <scope>NUCLEOTIDE SEQUENCE</scope>
    <source>
        <strain evidence="1">Duluth1</strain>
        <tissue evidence="1">Whole animal</tissue>
    </source>
</reference>